<feature type="transmembrane region" description="Helical" evidence="1">
    <location>
        <begin position="12"/>
        <end position="31"/>
    </location>
</feature>
<evidence type="ECO:0008006" key="4">
    <source>
        <dbReference type="Google" id="ProtNLM"/>
    </source>
</evidence>
<name>A0ABX8GUM4_9BACT</name>
<keyword evidence="3" id="KW-1185">Reference proteome</keyword>
<feature type="transmembrane region" description="Helical" evidence="1">
    <location>
        <begin position="96"/>
        <end position="118"/>
    </location>
</feature>
<dbReference type="Proteomes" id="UP000682802">
    <property type="component" value="Chromosome 1"/>
</dbReference>
<organism evidence="2 3">
    <name type="scientific">Flammeovirga kamogawensis</name>
    <dbReference type="NCBI Taxonomy" id="373891"/>
    <lineage>
        <taxon>Bacteria</taxon>
        <taxon>Pseudomonadati</taxon>
        <taxon>Bacteroidota</taxon>
        <taxon>Cytophagia</taxon>
        <taxon>Cytophagales</taxon>
        <taxon>Flammeovirgaceae</taxon>
        <taxon>Flammeovirga</taxon>
    </lineage>
</organism>
<sequence>MWLFNKKLDLTFLFLPIGLTWLICFLFDAQFQGTIPIWIWGIFVLGIDVTHVWSTIFRTYLDKEERKRYKKQLWVLPLVAFLVVDVLSTYSEQLFWRIIAYFALFHFIRQQFGFLMLYKSKMKFPELRWISDKTFIYIATLYPVLVWHILGDRAFSWFVKGDFLIYPLVPEVIVTIGNYIYFALVLMWVIDHVLLANKNTKLFPFGKVLWGLSTVGTWWLGIVYFNSDFSFTLTNVVAHGIPYMALVFYYVEEKKNIQKHQQSSKIIAISVIWMFLICLFLGLGEEFLWDIFINYEKQEVFGNWQIYIDSAYLRGLLIAFLSLPQVTHYLLDGVIWKGNTNPMIKKIFTPR</sequence>
<feature type="transmembrane region" description="Helical" evidence="1">
    <location>
        <begin position="202"/>
        <end position="225"/>
    </location>
</feature>
<keyword evidence="1" id="KW-0472">Membrane</keyword>
<keyword evidence="1" id="KW-1133">Transmembrane helix</keyword>
<evidence type="ECO:0000256" key="1">
    <source>
        <dbReference type="SAM" id="Phobius"/>
    </source>
</evidence>
<gene>
    <name evidence="2" type="ORF">KM029_18645</name>
</gene>
<feature type="transmembrane region" description="Helical" evidence="1">
    <location>
        <begin position="134"/>
        <end position="151"/>
    </location>
</feature>
<feature type="transmembrane region" description="Helical" evidence="1">
    <location>
        <begin position="73"/>
        <end position="90"/>
    </location>
</feature>
<feature type="transmembrane region" description="Helical" evidence="1">
    <location>
        <begin position="163"/>
        <end position="190"/>
    </location>
</feature>
<evidence type="ECO:0000313" key="2">
    <source>
        <dbReference type="EMBL" id="QWG07299.1"/>
    </source>
</evidence>
<keyword evidence="1" id="KW-0812">Transmembrane</keyword>
<feature type="transmembrane region" description="Helical" evidence="1">
    <location>
        <begin position="37"/>
        <end position="61"/>
    </location>
</feature>
<reference evidence="2 3" key="1">
    <citation type="submission" date="2021-05" db="EMBL/GenBank/DDBJ databases">
        <title>Comparative genomic studies on the polysaccharide-degrading batcterial strains of the Flammeovirga genus.</title>
        <authorList>
            <person name="Zewei F."/>
            <person name="Zheng Z."/>
            <person name="Yu L."/>
            <person name="Ruyue G."/>
            <person name="Yanhong M."/>
            <person name="Yuanyuan C."/>
            <person name="Jingyan G."/>
            <person name="Wenjun H."/>
        </authorList>
    </citation>
    <scope>NUCLEOTIDE SEQUENCE [LARGE SCALE GENOMIC DNA]</scope>
    <source>
        <strain evidence="2 3">YS10</strain>
    </source>
</reference>
<accession>A0ABX8GUM4</accession>
<dbReference type="RefSeq" id="WP_144074695.1">
    <property type="nucleotide sequence ID" value="NZ_CP076128.1"/>
</dbReference>
<feature type="transmembrane region" description="Helical" evidence="1">
    <location>
        <begin position="231"/>
        <end position="251"/>
    </location>
</feature>
<dbReference type="EMBL" id="CP076128">
    <property type="protein sequence ID" value="QWG07299.1"/>
    <property type="molecule type" value="Genomic_DNA"/>
</dbReference>
<feature type="transmembrane region" description="Helical" evidence="1">
    <location>
        <begin position="263"/>
        <end position="284"/>
    </location>
</feature>
<protein>
    <recommendedName>
        <fullName evidence="4">Beta-carotene 15,15'-monooxygenase</fullName>
    </recommendedName>
</protein>
<evidence type="ECO:0000313" key="3">
    <source>
        <dbReference type="Proteomes" id="UP000682802"/>
    </source>
</evidence>
<proteinExistence type="predicted"/>